<dbReference type="RefSeq" id="WP_036731281.1">
    <property type="nucleotide sequence ID" value="NZ_CP051542.1"/>
</dbReference>
<dbReference type="STRING" id="1545044.SAMN05444276_10398"/>
<protein>
    <submittedName>
        <fullName evidence="1">Uncharacterized membrane protein</fullName>
    </submittedName>
</protein>
<dbReference type="Proteomes" id="UP000182944">
    <property type="component" value="Unassembled WGS sequence"/>
</dbReference>
<evidence type="ECO:0000313" key="1">
    <source>
        <dbReference type="EMBL" id="SDX17230.1"/>
    </source>
</evidence>
<gene>
    <name evidence="1" type="ORF">SAMN05444276_10398</name>
</gene>
<sequence>MRGSLRRHARFHGAFAAGLAAALLGGALTPTDRILIGADLFFVVYLVATAIWMRGRSGDDLRAHFADADEGGALIVLMATGAVGVSLYAIAQTVLASADPGALRLRPVLALGAVPLGWATVHAVMAFHYARMFYTPDRDAGRAAGGTATQTGARDSGGLDFPGGPAAPGPWEFLYYSFTLGMTAQTSDVGLTSTPFRRVTLAHSVLTFFYNAVIVALAVNAGLALGQGG</sequence>
<dbReference type="InterPro" id="IPR009781">
    <property type="entry name" value="DUF1345"/>
</dbReference>
<proteinExistence type="predicted"/>
<dbReference type="EMBL" id="FNNA01000003">
    <property type="protein sequence ID" value="SDX17230.1"/>
    <property type="molecule type" value="Genomic_DNA"/>
</dbReference>
<name>A0A1H2ZIH6_9RHOB</name>
<organism evidence="1 2">
    <name type="scientific">Paracoccus sanguinis</name>
    <dbReference type="NCBI Taxonomy" id="1545044"/>
    <lineage>
        <taxon>Bacteria</taxon>
        <taxon>Pseudomonadati</taxon>
        <taxon>Pseudomonadota</taxon>
        <taxon>Alphaproteobacteria</taxon>
        <taxon>Rhodobacterales</taxon>
        <taxon>Paracoccaceae</taxon>
        <taxon>Paracoccus</taxon>
    </lineage>
</organism>
<evidence type="ECO:0000313" key="2">
    <source>
        <dbReference type="Proteomes" id="UP000182944"/>
    </source>
</evidence>
<accession>A0A1H2ZIH6</accession>
<dbReference type="OrthoDB" id="64737at2"/>
<keyword evidence="2" id="KW-1185">Reference proteome</keyword>
<dbReference type="AlphaFoldDB" id="A0A1H2ZIH6"/>
<reference evidence="2" key="1">
    <citation type="submission" date="2016-10" db="EMBL/GenBank/DDBJ databases">
        <authorList>
            <person name="Varghese N."/>
            <person name="Submissions S."/>
        </authorList>
    </citation>
    <scope>NUCLEOTIDE SEQUENCE [LARGE SCALE GENOMIC DNA]</scope>
    <source>
        <strain evidence="2">DSM 29303</strain>
    </source>
</reference>
<dbReference type="Pfam" id="PF07077">
    <property type="entry name" value="DUF1345"/>
    <property type="match status" value="1"/>
</dbReference>